<reference evidence="10" key="1">
    <citation type="submission" date="2014-03" db="EMBL/GenBank/DDBJ databases">
        <authorList>
            <person name="Aksoy S."/>
            <person name="Warren W."/>
            <person name="Wilson R.K."/>
        </authorList>
    </citation>
    <scope>NUCLEOTIDE SEQUENCE [LARGE SCALE GENOMIC DNA]</scope>
    <source>
        <strain evidence="10">IAEA</strain>
    </source>
</reference>
<evidence type="ECO:0008006" key="11">
    <source>
        <dbReference type="Google" id="ProtNLM"/>
    </source>
</evidence>
<evidence type="ECO:0000256" key="4">
    <source>
        <dbReference type="ARBA" id="ARBA00022723"/>
    </source>
</evidence>
<dbReference type="GO" id="GO:0008395">
    <property type="term" value="F:steroid hydroxylase activity"/>
    <property type="evidence" value="ECO:0007669"/>
    <property type="project" value="TreeGrafter"/>
</dbReference>
<comment type="cofactor">
    <cofactor evidence="1">
        <name>heme</name>
        <dbReference type="ChEBI" id="CHEBI:30413"/>
    </cofactor>
</comment>
<name>A0A1B0AJX3_GLOPL</name>
<keyword evidence="8" id="KW-0472">Membrane</keyword>
<dbReference type="InterPro" id="IPR050182">
    <property type="entry name" value="Cytochrome_P450_fam2"/>
</dbReference>
<keyword evidence="3" id="KW-0349">Heme</keyword>
<evidence type="ECO:0000256" key="7">
    <source>
        <dbReference type="ARBA" id="ARBA00023033"/>
    </source>
</evidence>
<evidence type="ECO:0000256" key="8">
    <source>
        <dbReference type="SAM" id="Phobius"/>
    </source>
</evidence>
<dbReference type="Proteomes" id="UP000092445">
    <property type="component" value="Unassembled WGS sequence"/>
</dbReference>
<sequence length="132" mass="15615">MPIVSNKDLRTRLIVDRHIKTYDKSYERNFLDKYIKEMRQADLEGNKDTSFKRNQFILSLIDFIFPAFTAVGVQLSFLVQYFLLYPEVPKRIQKEIDEVVGAGRLPTLEGRQFMSYTEATIRETKSKIVWKE</sequence>
<dbReference type="STRING" id="7398.A0A1B0AJX3"/>
<keyword evidence="10" id="KW-1185">Reference proteome</keyword>
<feature type="transmembrane region" description="Helical" evidence="8">
    <location>
        <begin position="56"/>
        <end position="84"/>
    </location>
</feature>
<dbReference type="Pfam" id="PF00067">
    <property type="entry name" value="p450"/>
    <property type="match status" value="1"/>
</dbReference>
<dbReference type="GO" id="GO:0020037">
    <property type="term" value="F:heme binding"/>
    <property type="evidence" value="ECO:0007669"/>
    <property type="project" value="InterPro"/>
</dbReference>
<dbReference type="InterPro" id="IPR001128">
    <property type="entry name" value="Cyt_P450"/>
</dbReference>
<keyword evidence="8" id="KW-1133">Transmembrane helix</keyword>
<keyword evidence="5" id="KW-0560">Oxidoreductase</keyword>
<evidence type="ECO:0000256" key="3">
    <source>
        <dbReference type="ARBA" id="ARBA00022617"/>
    </source>
</evidence>
<dbReference type="GO" id="GO:0005506">
    <property type="term" value="F:iron ion binding"/>
    <property type="evidence" value="ECO:0007669"/>
    <property type="project" value="InterPro"/>
</dbReference>
<dbReference type="VEuPathDB" id="VectorBase:GPAI048143"/>
<dbReference type="Gene3D" id="1.10.630.10">
    <property type="entry name" value="Cytochrome P450"/>
    <property type="match status" value="1"/>
</dbReference>
<proteinExistence type="inferred from homology"/>
<dbReference type="SUPFAM" id="SSF48264">
    <property type="entry name" value="Cytochrome P450"/>
    <property type="match status" value="1"/>
</dbReference>
<dbReference type="GO" id="GO:0005737">
    <property type="term" value="C:cytoplasm"/>
    <property type="evidence" value="ECO:0007669"/>
    <property type="project" value="TreeGrafter"/>
</dbReference>
<dbReference type="EnsemblMetazoa" id="GPAI048143-RA">
    <property type="protein sequence ID" value="GPAI048143-PA"/>
    <property type="gene ID" value="GPAI048143"/>
</dbReference>
<keyword evidence="4" id="KW-0479">Metal-binding</keyword>
<keyword evidence="8" id="KW-0812">Transmembrane</keyword>
<dbReference type="GO" id="GO:0006082">
    <property type="term" value="P:organic acid metabolic process"/>
    <property type="evidence" value="ECO:0007669"/>
    <property type="project" value="TreeGrafter"/>
</dbReference>
<evidence type="ECO:0000313" key="10">
    <source>
        <dbReference type="Proteomes" id="UP000092445"/>
    </source>
</evidence>
<evidence type="ECO:0000313" key="9">
    <source>
        <dbReference type="EnsemblMetazoa" id="GPAI048143-PA"/>
    </source>
</evidence>
<keyword evidence="6" id="KW-0408">Iron</keyword>
<evidence type="ECO:0000256" key="6">
    <source>
        <dbReference type="ARBA" id="ARBA00023004"/>
    </source>
</evidence>
<organism evidence="9 10">
    <name type="scientific">Glossina pallidipes</name>
    <name type="common">Tsetse fly</name>
    <dbReference type="NCBI Taxonomy" id="7398"/>
    <lineage>
        <taxon>Eukaryota</taxon>
        <taxon>Metazoa</taxon>
        <taxon>Ecdysozoa</taxon>
        <taxon>Arthropoda</taxon>
        <taxon>Hexapoda</taxon>
        <taxon>Insecta</taxon>
        <taxon>Pterygota</taxon>
        <taxon>Neoptera</taxon>
        <taxon>Endopterygota</taxon>
        <taxon>Diptera</taxon>
        <taxon>Brachycera</taxon>
        <taxon>Muscomorpha</taxon>
        <taxon>Hippoboscoidea</taxon>
        <taxon>Glossinidae</taxon>
        <taxon>Glossina</taxon>
    </lineage>
</organism>
<accession>A0A1B0AJX3</accession>
<protein>
    <recommendedName>
        <fullName evidence="11">Cytochrome P450</fullName>
    </recommendedName>
</protein>
<dbReference type="PANTHER" id="PTHR24300:SF376">
    <property type="entry name" value="CYTOCHROME P450 15A1"/>
    <property type="match status" value="1"/>
</dbReference>
<dbReference type="GO" id="GO:0006805">
    <property type="term" value="P:xenobiotic metabolic process"/>
    <property type="evidence" value="ECO:0007669"/>
    <property type="project" value="TreeGrafter"/>
</dbReference>
<evidence type="ECO:0000256" key="1">
    <source>
        <dbReference type="ARBA" id="ARBA00001971"/>
    </source>
</evidence>
<dbReference type="GO" id="GO:0016712">
    <property type="term" value="F:oxidoreductase activity, acting on paired donors, with incorporation or reduction of molecular oxygen, reduced flavin or flavoprotein as one donor, and incorporation of one atom of oxygen"/>
    <property type="evidence" value="ECO:0007669"/>
    <property type="project" value="TreeGrafter"/>
</dbReference>
<dbReference type="InterPro" id="IPR036396">
    <property type="entry name" value="Cyt_P450_sf"/>
</dbReference>
<comment type="similarity">
    <text evidence="2">Belongs to the cytochrome P450 family.</text>
</comment>
<evidence type="ECO:0000256" key="5">
    <source>
        <dbReference type="ARBA" id="ARBA00023002"/>
    </source>
</evidence>
<keyword evidence="7" id="KW-0503">Monooxygenase</keyword>
<dbReference type="AlphaFoldDB" id="A0A1B0AJX3"/>
<evidence type="ECO:0000256" key="2">
    <source>
        <dbReference type="ARBA" id="ARBA00010617"/>
    </source>
</evidence>
<reference evidence="9" key="2">
    <citation type="submission" date="2020-05" db="UniProtKB">
        <authorList>
            <consortium name="EnsemblMetazoa"/>
        </authorList>
    </citation>
    <scope>IDENTIFICATION</scope>
    <source>
        <strain evidence="9">IAEA</strain>
    </source>
</reference>
<dbReference type="PANTHER" id="PTHR24300">
    <property type="entry name" value="CYTOCHROME P450 508A4-RELATED"/>
    <property type="match status" value="1"/>
</dbReference>